<evidence type="ECO:0000313" key="2">
    <source>
        <dbReference type="EMBL" id="KAE9045623.1"/>
    </source>
</evidence>
<dbReference type="AlphaFoldDB" id="A0A6A3NQY0"/>
<feature type="transmembrane region" description="Helical" evidence="1">
    <location>
        <begin position="25"/>
        <end position="46"/>
    </location>
</feature>
<feature type="transmembrane region" description="Helical" evidence="1">
    <location>
        <begin position="351"/>
        <end position="371"/>
    </location>
</feature>
<reference evidence="2 3" key="1">
    <citation type="submission" date="2018-09" db="EMBL/GenBank/DDBJ databases">
        <title>Genomic investigation of the strawberry pathogen Phytophthora fragariae indicates pathogenicity is determined by transcriptional variation in three key races.</title>
        <authorList>
            <person name="Adams T.M."/>
            <person name="Armitage A.D."/>
            <person name="Sobczyk M.K."/>
            <person name="Bates H.J."/>
            <person name="Dunwell J.M."/>
            <person name="Nellist C.F."/>
            <person name="Harrison R.J."/>
        </authorList>
    </citation>
    <scope>NUCLEOTIDE SEQUENCE [LARGE SCALE GENOMIC DNA]</scope>
    <source>
        <strain evidence="2 3">SCRP249</strain>
    </source>
</reference>
<feature type="transmembrane region" description="Helical" evidence="1">
    <location>
        <begin position="224"/>
        <end position="243"/>
    </location>
</feature>
<feature type="transmembrane region" description="Helical" evidence="1">
    <location>
        <begin position="309"/>
        <end position="331"/>
    </location>
</feature>
<evidence type="ECO:0000313" key="3">
    <source>
        <dbReference type="Proteomes" id="UP000429607"/>
    </source>
</evidence>
<sequence>MLIETQGAIDVSSGLPSSSSTSERVIVIGTLVCVLAALLRRSFVLLPGVDRSSRRSSSLTEPLVPARLKADAELYQLLERHKNAQNALRCQSLDAFRGLTLCLMVFVNYGGGGFAVFTHSVWDGLTIADLVFPWFAWILGFSVFLSSCSRRDESTVQTFVGIGQRTAKLFVLGLFINNGDSWSDWRIPGVLQALSAAYMVVAVADWGLSRRPGRSYKQQHVSKFVGWHVVFGVIPLVLINLLLTFKLPVPGCPTGYIGPGGLADDGAYQNCTGGAHLYVDSLVFGQHHLFQTPTCQKRYQTGPYDPEGLLNWLMVATAAYIGYLQGALFMIIQELSDRPTIEVRRRQIRHLVVCGSSFVLLSAGSGGLWVFPSGPWIPLNKNLWSLSYVLLSSGLSAWLLALFVKLIDSAASLKWPGVACVAVGRNSIAIYVMHEVCQHFAPFAPKPVKVGEEIPHLELLLFNLVGVVTWVVLAQWMDRNEIYIKI</sequence>
<dbReference type="PANTHER" id="PTHR31061">
    <property type="entry name" value="LD22376P"/>
    <property type="match status" value="1"/>
</dbReference>
<proteinExistence type="predicted"/>
<evidence type="ECO:0000256" key="1">
    <source>
        <dbReference type="SAM" id="Phobius"/>
    </source>
</evidence>
<keyword evidence="1" id="KW-0472">Membrane</keyword>
<evidence type="ECO:0008006" key="4">
    <source>
        <dbReference type="Google" id="ProtNLM"/>
    </source>
</evidence>
<dbReference type="EMBL" id="QXFV01000209">
    <property type="protein sequence ID" value="KAE9045623.1"/>
    <property type="molecule type" value="Genomic_DNA"/>
</dbReference>
<dbReference type="PANTHER" id="PTHR31061:SF24">
    <property type="entry name" value="LD22376P"/>
    <property type="match status" value="1"/>
</dbReference>
<keyword evidence="1" id="KW-1133">Transmembrane helix</keyword>
<feature type="transmembrane region" description="Helical" evidence="1">
    <location>
        <begin position="98"/>
        <end position="118"/>
    </location>
</feature>
<feature type="transmembrane region" description="Helical" evidence="1">
    <location>
        <begin position="415"/>
        <end position="434"/>
    </location>
</feature>
<dbReference type="Proteomes" id="UP000429607">
    <property type="component" value="Unassembled WGS sequence"/>
</dbReference>
<gene>
    <name evidence="2" type="ORF">PR001_g4893</name>
</gene>
<protein>
    <recommendedName>
        <fullName evidence="4">Heparan-alpha-glucosaminide N-acetyltransferase catalytic domain-containing protein</fullName>
    </recommendedName>
</protein>
<accession>A0A6A3NQY0</accession>
<comment type="caution">
    <text evidence="2">The sequence shown here is derived from an EMBL/GenBank/DDBJ whole genome shotgun (WGS) entry which is preliminary data.</text>
</comment>
<feature type="transmembrane region" description="Helical" evidence="1">
    <location>
        <begin position="124"/>
        <end position="146"/>
    </location>
</feature>
<keyword evidence="1" id="KW-0812">Transmembrane</keyword>
<organism evidence="2 3">
    <name type="scientific">Phytophthora rubi</name>
    <dbReference type="NCBI Taxonomy" id="129364"/>
    <lineage>
        <taxon>Eukaryota</taxon>
        <taxon>Sar</taxon>
        <taxon>Stramenopiles</taxon>
        <taxon>Oomycota</taxon>
        <taxon>Peronosporomycetes</taxon>
        <taxon>Peronosporales</taxon>
        <taxon>Peronosporaceae</taxon>
        <taxon>Phytophthora</taxon>
    </lineage>
</organism>
<name>A0A6A3NQY0_9STRA</name>
<feature type="transmembrane region" description="Helical" evidence="1">
    <location>
        <begin position="454"/>
        <end position="476"/>
    </location>
</feature>
<feature type="transmembrane region" description="Helical" evidence="1">
    <location>
        <begin position="383"/>
        <end position="403"/>
    </location>
</feature>